<dbReference type="AlphaFoldDB" id="A0A4V1Q1I2"/>
<proteinExistence type="predicted"/>
<evidence type="ECO:0000313" key="2">
    <source>
        <dbReference type="EMBL" id="RXW11678.1"/>
    </source>
</evidence>
<feature type="compositionally biased region" description="Polar residues" evidence="1">
    <location>
        <begin position="25"/>
        <end position="35"/>
    </location>
</feature>
<dbReference type="Proteomes" id="UP000290288">
    <property type="component" value="Unassembled WGS sequence"/>
</dbReference>
<accession>A0A4V1Q1I2</accession>
<evidence type="ECO:0000313" key="3">
    <source>
        <dbReference type="Proteomes" id="UP000290288"/>
    </source>
</evidence>
<feature type="non-terminal residue" evidence="2">
    <location>
        <position position="1"/>
    </location>
</feature>
<gene>
    <name evidence="2" type="ORF">EST38_g14177</name>
</gene>
<feature type="region of interest" description="Disordered" evidence="1">
    <location>
        <begin position="1"/>
        <end position="52"/>
    </location>
</feature>
<dbReference type="EMBL" id="SDEE01001693">
    <property type="protein sequence ID" value="RXW11678.1"/>
    <property type="molecule type" value="Genomic_DNA"/>
</dbReference>
<sequence length="162" mass="17794">NVNTTIDPTGFLSDLTNDELESESAAHQTKSTTVNADGDDVLTSTSPRPAKKDTWTKLKVKIKNPLANHVIPVSQVESEAQNLPVPPPFPPQRPKNADNLIQIAAKGKSAKNFLARDQLKEKPEATNMDLATAWSALKPEGKAMYEKCSREAYKTAKQQKKK</sequence>
<keyword evidence="3" id="KW-1185">Reference proteome</keyword>
<comment type="caution">
    <text evidence="2">The sequence shown here is derived from an EMBL/GenBank/DDBJ whole genome shotgun (WGS) entry which is preliminary data.</text>
</comment>
<protein>
    <submittedName>
        <fullName evidence="2">Uncharacterized protein</fullName>
    </submittedName>
</protein>
<name>A0A4V1Q1I2_9AGAR</name>
<reference evidence="2 3" key="1">
    <citation type="submission" date="2019-01" db="EMBL/GenBank/DDBJ databases">
        <title>Draft genome sequence of Psathyrella aberdarensis IHI B618.</title>
        <authorList>
            <person name="Buettner E."/>
            <person name="Kellner H."/>
        </authorList>
    </citation>
    <scope>NUCLEOTIDE SEQUENCE [LARGE SCALE GENOMIC DNA]</scope>
    <source>
        <strain evidence="2 3">IHI B618</strain>
    </source>
</reference>
<organism evidence="2 3">
    <name type="scientific">Candolleomyces aberdarensis</name>
    <dbReference type="NCBI Taxonomy" id="2316362"/>
    <lineage>
        <taxon>Eukaryota</taxon>
        <taxon>Fungi</taxon>
        <taxon>Dikarya</taxon>
        <taxon>Basidiomycota</taxon>
        <taxon>Agaricomycotina</taxon>
        <taxon>Agaricomycetes</taxon>
        <taxon>Agaricomycetidae</taxon>
        <taxon>Agaricales</taxon>
        <taxon>Agaricineae</taxon>
        <taxon>Psathyrellaceae</taxon>
        <taxon>Candolleomyces</taxon>
    </lineage>
</organism>
<evidence type="ECO:0000256" key="1">
    <source>
        <dbReference type="SAM" id="MobiDB-lite"/>
    </source>
</evidence>